<dbReference type="Gene3D" id="2.60.40.3310">
    <property type="match status" value="1"/>
</dbReference>
<keyword evidence="4" id="KW-0281">Fimbrium</keyword>
<reference evidence="7 8" key="1">
    <citation type="submission" date="2020-11" db="EMBL/GenBank/DDBJ databases">
        <title>Pseudomonas fulva producing VIM-24.</title>
        <authorList>
            <person name="Liu S."/>
        </authorList>
    </citation>
    <scope>NUCLEOTIDE SEQUENCE [LARGE SCALE GENOMIC DNA]</scope>
    <source>
        <strain evidence="7 8">ZDHY414</strain>
    </source>
</reference>
<dbReference type="RefSeq" id="WP_049696359.1">
    <property type="nucleotide sequence ID" value="NZ_CAXODI010000018.1"/>
</dbReference>
<evidence type="ECO:0000259" key="6">
    <source>
        <dbReference type="Pfam" id="PF00419"/>
    </source>
</evidence>
<gene>
    <name evidence="7" type="ORF">IZU98_06930</name>
</gene>
<dbReference type="Gene3D" id="2.60.40.1090">
    <property type="entry name" value="Fimbrial-type adhesion domain"/>
    <property type="match status" value="1"/>
</dbReference>
<dbReference type="GO" id="GO:0009289">
    <property type="term" value="C:pilus"/>
    <property type="evidence" value="ECO:0007669"/>
    <property type="project" value="UniProtKB-SubCell"/>
</dbReference>
<comment type="subcellular location">
    <subcellularLocation>
        <location evidence="1">Fimbrium</location>
    </subcellularLocation>
</comment>
<dbReference type="GO" id="GO:0043709">
    <property type="term" value="P:cell adhesion involved in single-species biofilm formation"/>
    <property type="evidence" value="ECO:0007669"/>
    <property type="project" value="TreeGrafter"/>
</dbReference>
<evidence type="ECO:0000313" key="8">
    <source>
        <dbReference type="Proteomes" id="UP000594430"/>
    </source>
</evidence>
<evidence type="ECO:0000256" key="1">
    <source>
        <dbReference type="ARBA" id="ARBA00004561"/>
    </source>
</evidence>
<dbReference type="PANTHER" id="PTHR33420">
    <property type="entry name" value="FIMBRIAL SUBUNIT ELFA-RELATED"/>
    <property type="match status" value="1"/>
</dbReference>
<protein>
    <submittedName>
        <fullName evidence="7">Type 1 fimbrial protein</fullName>
    </submittedName>
</protein>
<feature type="chain" id="PRO_5031236105" evidence="5">
    <location>
        <begin position="23"/>
        <end position="359"/>
    </location>
</feature>
<accession>A0A7S9Q9Z2</accession>
<dbReference type="PANTHER" id="PTHR33420:SF3">
    <property type="entry name" value="FIMBRIAL SUBUNIT ELFA"/>
    <property type="match status" value="1"/>
</dbReference>
<dbReference type="InterPro" id="IPR000259">
    <property type="entry name" value="Adhesion_dom_fimbrial"/>
</dbReference>
<evidence type="ECO:0000256" key="3">
    <source>
        <dbReference type="ARBA" id="ARBA00022729"/>
    </source>
</evidence>
<evidence type="ECO:0000256" key="4">
    <source>
        <dbReference type="ARBA" id="ARBA00023263"/>
    </source>
</evidence>
<dbReference type="AlphaFoldDB" id="A0A7S9Q9Z2"/>
<organism evidence="7 8">
    <name type="scientific">Pseudomonas fulva</name>
    <dbReference type="NCBI Taxonomy" id="47880"/>
    <lineage>
        <taxon>Bacteria</taxon>
        <taxon>Pseudomonadati</taxon>
        <taxon>Pseudomonadota</taxon>
        <taxon>Gammaproteobacteria</taxon>
        <taxon>Pseudomonadales</taxon>
        <taxon>Pseudomonadaceae</taxon>
        <taxon>Pseudomonas</taxon>
    </lineage>
</organism>
<feature type="domain" description="Fimbrial-type adhesion" evidence="6">
    <location>
        <begin position="205"/>
        <end position="358"/>
    </location>
</feature>
<dbReference type="EMBL" id="CP064946">
    <property type="protein sequence ID" value="QPH50436.1"/>
    <property type="molecule type" value="Genomic_DNA"/>
</dbReference>
<evidence type="ECO:0000256" key="2">
    <source>
        <dbReference type="ARBA" id="ARBA00006671"/>
    </source>
</evidence>
<dbReference type="InterPro" id="IPR008966">
    <property type="entry name" value="Adhesion_dom_sf"/>
</dbReference>
<dbReference type="Pfam" id="PF00419">
    <property type="entry name" value="Fimbrial"/>
    <property type="match status" value="1"/>
</dbReference>
<evidence type="ECO:0000256" key="5">
    <source>
        <dbReference type="SAM" id="SignalP"/>
    </source>
</evidence>
<dbReference type="SUPFAM" id="SSF49401">
    <property type="entry name" value="Bacterial adhesins"/>
    <property type="match status" value="1"/>
</dbReference>
<sequence length="359" mass="39118">MMKYLTVCAALVLSISSQPAVAASEVKSKACWWYDKYPTGPMTFIRKLGTVHVPRDAQVGRQLGGFNVYDFTNNEANSLLECFNRGTRWHFKFEPVRPLLPIHTIDGSPILQTNIPGIGARIELGWPFSDQGPTTFIPYGRNPPLVPFTAYHDAENTSAFQLRFIENNVTLYKTGPIPPGIHKLDTSMFTGYFNEPTVGLALTYHLQAEVVNSECSLAGTGVSPNPVKLGEWERSRFSAPGVTTPAEPFTITLSGCEVDPEHNTYATIELTGINGSIPIGSPLEGIFSLTTTSSARGVGIRILKQDGTPLALNKEVPLRPLADGTTPLRFSAQFIQVEAATAVRAGDANGALNFTIRYR</sequence>
<keyword evidence="3 5" id="KW-0732">Signal</keyword>
<name>A0A7S9Q9Z2_9PSED</name>
<dbReference type="InterPro" id="IPR050263">
    <property type="entry name" value="Bact_Fimbrial_Adh_Pro"/>
</dbReference>
<dbReference type="InterPro" id="IPR036937">
    <property type="entry name" value="Adhesion_dom_fimbrial_sf"/>
</dbReference>
<dbReference type="Proteomes" id="UP000594430">
    <property type="component" value="Chromosome"/>
</dbReference>
<feature type="signal peptide" evidence="5">
    <location>
        <begin position="1"/>
        <end position="22"/>
    </location>
</feature>
<comment type="similarity">
    <text evidence="2">Belongs to the fimbrial protein family.</text>
</comment>
<proteinExistence type="inferred from homology"/>
<evidence type="ECO:0000313" key="7">
    <source>
        <dbReference type="EMBL" id="QPH50436.1"/>
    </source>
</evidence>